<keyword evidence="3" id="KW-0238">DNA-binding</keyword>
<evidence type="ECO:0000259" key="4">
    <source>
        <dbReference type="Pfam" id="PF01420"/>
    </source>
</evidence>
<dbReference type="Gene3D" id="3.90.220.20">
    <property type="entry name" value="DNA methylase specificity domains"/>
    <property type="match status" value="2"/>
</dbReference>
<keyword evidence="2" id="KW-0680">Restriction system</keyword>
<evidence type="ECO:0000256" key="3">
    <source>
        <dbReference type="ARBA" id="ARBA00023125"/>
    </source>
</evidence>
<dbReference type="CDD" id="cd17291">
    <property type="entry name" value="RMtype1_S_MgeORF438P-TRD-CR_like"/>
    <property type="match status" value="1"/>
</dbReference>
<name>A0A378U113_NEIEL</name>
<dbReference type="InterPro" id="IPR000055">
    <property type="entry name" value="Restrct_endonuc_typeI_TRD"/>
</dbReference>
<dbReference type="Pfam" id="PF01420">
    <property type="entry name" value="Methylase_S"/>
    <property type="match status" value="2"/>
</dbReference>
<dbReference type="InterPro" id="IPR052021">
    <property type="entry name" value="Type-I_RS_S_subunit"/>
</dbReference>
<dbReference type="PANTHER" id="PTHR30408:SF12">
    <property type="entry name" value="TYPE I RESTRICTION ENZYME MJAVIII SPECIFICITY SUBUNIT"/>
    <property type="match status" value="1"/>
</dbReference>
<dbReference type="AlphaFoldDB" id="A0A378U113"/>
<dbReference type="GO" id="GO:0003677">
    <property type="term" value="F:DNA binding"/>
    <property type="evidence" value="ECO:0007669"/>
    <property type="project" value="UniProtKB-KW"/>
</dbReference>
<dbReference type="SUPFAM" id="SSF116734">
    <property type="entry name" value="DNA methylase specificity domain"/>
    <property type="match status" value="2"/>
</dbReference>
<evidence type="ECO:0000313" key="6">
    <source>
        <dbReference type="Proteomes" id="UP000254927"/>
    </source>
</evidence>
<sequence>MSEWATYTISEVCRRFSSGKGITASQIFEIGAYPVFGGNGIRGYTDTYNFEGECAIIGRQGAYCGNTKYFCGKAYMTEHAIVATANDEHNIGYIANLLSIMDLGQYQGQSAQPGLSVNTLSKIELKLPDKETQDSIFSLLFSLDKKIALNKQINARLEEMAKTLYDYWFVQFDFPDANGKPYKSSGGEMVFDETLKREIPKGWEVKSLGDWAEIRKGTLITEKTANTNGDIKVISAGVDFSYYHDVANRPKNTITISASGANAGFVNFWREPIFACDCTTITNSVIGRTLYILNFLKIVQDFIYQQARGSAQPHVYPKDIEGLKIIVPPDLLLKRFSEFVENWNLKIANNEKQNHHLTQLRDFLLSMLMNGQVSVAE</sequence>
<feature type="domain" description="Type I restriction modification DNA specificity" evidence="4">
    <location>
        <begin position="200"/>
        <end position="345"/>
    </location>
</feature>
<evidence type="ECO:0000256" key="2">
    <source>
        <dbReference type="ARBA" id="ARBA00022747"/>
    </source>
</evidence>
<keyword evidence="5" id="KW-0808">Transferase</keyword>
<dbReference type="REBASE" id="405763">
    <property type="entry name" value="S.Nel10660I"/>
</dbReference>
<dbReference type="GO" id="GO:0008168">
    <property type="term" value="F:methyltransferase activity"/>
    <property type="evidence" value="ECO:0007669"/>
    <property type="project" value="UniProtKB-KW"/>
</dbReference>
<evidence type="ECO:0000313" key="5">
    <source>
        <dbReference type="EMBL" id="STZ68042.1"/>
    </source>
</evidence>
<organism evidence="5 6">
    <name type="scientific">Neisseria elongata</name>
    <dbReference type="NCBI Taxonomy" id="495"/>
    <lineage>
        <taxon>Bacteria</taxon>
        <taxon>Pseudomonadati</taxon>
        <taxon>Pseudomonadota</taxon>
        <taxon>Betaproteobacteria</taxon>
        <taxon>Neisseriales</taxon>
        <taxon>Neisseriaceae</taxon>
        <taxon>Neisseria</taxon>
    </lineage>
</organism>
<dbReference type="GeneID" id="93352525"/>
<dbReference type="InterPro" id="IPR044946">
    <property type="entry name" value="Restrct_endonuc_typeI_TRD_sf"/>
</dbReference>
<dbReference type="Proteomes" id="UP000254927">
    <property type="component" value="Unassembled WGS sequence"/>
</dbReference>
<proteinExistence type="inferred from homology"/>
<reference evidence="5 6" key="1">
    <citation type="submission" date="2018-06" db="EMBL/GenBank/DDBJ databases">
        <authorList>
            <consortium name="Pathogen Informatics"/>
            <person name="Doyle S."/>
        </authorList>
    </citation>
    <scope>NUCLEOTIDE SEQUENCE [LARGE SCALE GENOMIC DNA]</scope>
    <source>
        <strain evidence="5 6">NCTC10660</strain>
    </source>
</reference>
<gene>
    <name evidence="5" type="ORF">NCTC10660_01541</name>
</gene>
<dbReference type="CDD" id="cd17266">
    <property type="entry name" value="RMtype1_S_Sau1132ORF3780P-TRD2-CR2_like"/>
    <property type="match status" value="1"/>
</dbReference>
<dbReference type="GO" id="GO:0032259">
    <property type="term" value="P:methylation"/>
    <property type="evidence" value="ECO:0007669"/>
    <property type="project" value="UniProtKB-KW"/>
</dbReference>
<evidence type="ECO:0000256" key="1">
    <source>
        <dbReference type="ARBA" id="ARBA00010923"/>
    </source>
</evidence>
<keyword evidence="5" id="KW-0489">Methyltransferase</keyword>
<dbReference type="RefSeq" id="WP_074895570.1">
    <property type="nucleotide sequence ID" value="NZ_CP031252.1"/>
</dbReference>
<accession>A0A378U113</accession>
<feature type="domain" description="Type I restriction modification DNA specificity" evidence="4">
    <location>
        <begin position="1"/>
        <end position="159"/>
    </location>
</feature>
<dbReference type="EMBL" id="UGQW01000002">
    <property type="protein sequence ID" value="STZ68042.1"/>
    <property type="molecule type" value="Genomic_DNA"/>
</dbReference>
<protein>
    <submittedName>
        <fullName evidence="5">Type I restriction-modification system DNA methylase</fullName>
    </submittedName>
</protein>
<dbReference type="GO" id="GO:0009307">
    <property type="term" value="P:DNA restriction-modification system"/>
    <property type="evidence" value="ECO:0007669"/>
    <property type="project" value="UniProtKB-KW"/>
</dbReference>
<dbReference type="PANTHER" id="PTHR30408">
    <property type="entry name" value="TYPE-1 RESTRICTION ENZYME ECOKI SPECIFICITY PROTEIN"/>
    <property type="match status" value="1"/>
</dbReference>
<comment type="similarity">
    <text evidence="1">Belongs to the type-I restriction system S methylase family.</text>
</comment>